<keyword evidence="2" id="KW-1185">Reference proteome</keyword>
<proteinExistence type="predicted"/>
<dbReference type="AlphaFoldDB" id="A0A7Y9GM94"/>
<protein>
    <recommendedName>
        <fullName evidence="3">Glycoside hydrolase family 125 protein</fullName>
    </recommendedName>
</protein>
<dbReference type="PIRSF" id="PIRSF028846">
    <property type="entry name" value="UCP028846"/>
    <property type="match status" value="1"/>
</dbReference>
<evidence type="ECO:0000313" key="1">
    <source>
        <dbReference type="EMBL" id="NYE19081.1"/>
    </source>
</evidence>
<name>A0A7Y9GM94_9MICO</name>
<dbReference type="GO" id="GO:0005975">
    <property type="term" value="P:carbohydrate metabolic process"/>
    <property type="evidence" value="ECO:0007669"/>
    <property type="project" value="InterPro"/>
</dbReference>
<dbReference type="Proteomes" id="UP000576969">
    <property type="component" value="Unassembled WGS sequence"/>
</dbReference>
<sequence>MDLYSPAVAERLFAQIGERLGDEVAAVFRRCYLDTLDRTIRMLPDGSVFVVTGDIPAMWLRDSTAQLTPYLHFIADDPQLAETALAVSRRQLEFIRLDPYANAFNATASGAGHHTDQTEMSSWVWERKYEIDSLAYPIQLAHDLWKLTGRTDHLTSFLDAARLVVDLWATEQHHEQRSPYRFQRFDGAPTDTLAREGLGGPVAVTGLTWSGFRPSDDVCAFHNNVPANMFAFVELGHIAEIATAVFDDDGLAGSARALRDEIGRAIAAHGTATSPSGDTIYAYEVDGLGGVLLADDANTPSLLSLPLLGWCAVDDPAYLHTRRFVLSPDNPFYFTGTAAAGVGSPHTPPGMIWPIALAVQGLTARDDEESRDILAVLMRTHAGTGFMHESFHKDDPDAFTREWFSWANAMFCELVLEVAGLRTHRRIPAEAVTR</sequence>
<dbReference type="InterPro" id="IPR008313">
    <property type="entry name" value="GH125"/>
</dbReference>
<dbReference type="PANTHER" id="PTHR31047">
    <property type="entry name" value="MEIOTICALLY UP-REGULATED GENE 157 PROTEIN"/>
    <property type="match status" value="1"/>
</dbReference>
<dbReference type="InterPro" id="IPR008928">
    <property type="entry name" value="6-hairpin_glycosidase_sf"/>
</dbReference>
<dbReference type="SMART" id="SM01149">
    <property type="entry name" value="DUF1237"/>
    <property type="match status" value="1"/>
</dbReference>
<dbReference type="Gene3D" id="1.50.10.10">
    <property type="match status" value="1"/>
</dbReference>
<dbReference type="Pfam" id="PF06824">
    <property type="entry name" value="Glyco_hydro_125"/>
    <property type="match status" value="1"/>
</dbReference>
<dbReference type="SUPFAM" id="SSF48208">
    <property type="entry name" value="Six-hairpin glycosidases"/>
    <property type="match status" value="1"/>
</dbReference>
<dbReference type="InterPro" id="IPR012341">
    <property type="entry name" value="6hp_glycosidase-like_sf"/>
</dbReference>
<dbReference type="EMBL" id="JACCBV010000001">
    <property type="protein sequence ID" value="NYE19081.1"/>
    <property type="molecule type" value="Genomic_DNA"/>
</dbReference>
<dbReference type="PANTHER" id="PTHR31047:SF0">
    <property type="entry name" value="MEIOTICALLY UP-REGULATED GENE 157 PROTEIN"/>
    <property type="match status" value="1"/>
</dbReference>
<evidence type="ECO:0000313" key="2">
    <source>
        <dbReference type="Proteomes" id="UP000576969"/>
    </source>
</evidence>
<reference evidence="1 2" key="1">
    <citation type="submission" date="2020-07" db="EMBL/GenBank/DDBJ databases">
        <title>Sequencing the genomes of 1000 actinobacteria strains.</title>
        <authorList>
            <person name="Klenk H.-P."/>
        </authorList>
    </citation>
    <scope>NUCLEOTIDE SEQUENCE [LARGE SCALE GENOMIC DNA]</scope>
    <source>
        <strain evidence="1 2">DSM 24662</strain>
    </source>
</reference>
<organism evidence="1 2">
    <name type="scientific">Microbacterium immunditiarum</name>
    <dbReference type="NCBI Taxonomy" id="337480"/>
    <lineage>
        <taxon>Bacteria</taxon>
        <taxon>Bacillati</taxon>
        <taxon>Actinomycetota</taxon>
        <taxon>Actinomycetes</taxon>
        <taxon>Micrococcales</taxon>
        <taxon>Microbacteriaceae</taxon>
        <taxon>Microbacterium</taxon>
    </lineage>
</organism>
<accession>A0A7Y9GM94</accession>
<comment type="caution">
    <text evidence="1">The sequence shown here is derived from an EMBL/GenBank/DDBJ whole genome shotgun (WGS) entry which is preliminary data.</text>
</comment>
<gene>
    <name evidence="1" type="ORF">BJ991_001109</name>
</gene>
<evidence type="ECO:0008006" key="3">
    <source>
        <dbReference type="Google" id="ProtNLM"/>
    </source>
</evidence>
<dbReference type="RefSeq" id="WP_179488183.1">
    <property type="nucleotide sequence ID" value="NZ_JACCBV010000001.1"/>
</dbReference>